<proteinExistence type="predicted"/>
<evidence type="ECO:0000313" key="3">
    <source>
        <dbReference type="Proteomes" id="UP001596087"/>
    </source>
</evidence>
<protein>
    <recommendedName>
        <fullName evidence="4">YtxH domain-containing protein</fullName>
    </recommendedName>
</protein>
<evidence type="ECO:0000313" key="2">
    <source>
        <dbReference type="EMBL" id="MFC5178019.1"/>
    </source>
</evidence>
<gene>
    <name evidence="2" type="ORF">ACFPGP_15155</name>
</gene>
<comment type="caution">
    <text evidence="2">The sequence shown here is derived from an EMBL/GenBank/DDBJ whole genome shotgun (WGS) entry which is preliminary data.</text>
</comment>
<name>A0ABW0BL01_9ACTN</name>
<organism evidence="2 3">
    <name type="scientific">Nocardioides taihuensis</name>
    <dbReference type="NCBI Taxonomy" id="1835606"/>
    <lineage>
        <taxon>Bacteria</taxon>
        <taxon>Bacillati</taxon>
        <taxon>Actinomycetota</taxon>
        <taxon>Actinomycetes</taxon>
        <taxon>Propionibacteriales</taxon>
        <taxon>Nocardioidaceae</taxon>
        <taxon>Nocardioides</taxon>
    </lineage>
</organism>
<dbReference type="EMBL" id="JBHSKD010000018">
    <property type="protein sequence ID" value="MFC5178019.1"/>
    <property type="molecule type" value="Genomic_DNA"/>
</dbReference>
<evidence type="ECO:0000256" key="1">
    <source>
        <dbReference type="SAM" id="MobiDB-lite"/>
    </source>
</evidence>
<dbReference type="Proteomes" id="UP001596087">
    <property type="component" value="Unassembled WGS sequence"/>
</dbReference>
<feature type="region of interest" description="Disordered" evidence="1">
    <location>
        <begin position="63"/>
        <end position="91"/>
    </location>
</feature>
<accession>A0ABW0BL01</accession>
<evidence type="ECO:0008006" key="4">
    <source>
        <dbReference type="Google" id="ProtNLM"/>
    </source>
</evidence>
<reference evidence="3" key="1">
    <citation type="journal article" date="2019" name="Int. J. Syst. Evol. Microbiol.">
        <title>The Global Catalogue of Microorganisms (GCM) 10K type strain sequencing project: providing services to taxonomists for standard genome sequencing and annotation.</title>
        <authorList>
            <consortium name="The Broad Institute Genomics Platform"/>
            <consortium name="The Broad Institute Genome Sequencing Center for Infectious Disease"/>
            <person name="Wu L."/>
            <person name="Ma J."/>
        </authorList>
    </citation>
    <scope>NUCLEOTIDE SEQUENCE [LARGE SCALE GENOMIC DNA]</scope>
    <source>
        <strain evidence="3">DFY41</strain>
    </source>
</reference>
<keyword evidence="3" id="KW-1185">Reference proteome</keyword>
<dbReference type="RefSeq" id="WP_378591511.1">
    <property type="nucleotide sequence ID" value="NZ_JBHSKD010000018.1"/>
</dbReference>
<sequence>MSKLTLLAAGAAGYVLGARAGRQRYDQIAQTARSVMGNPKVQAARQQAQDVAAEQAANLGEKAKETASTFASTAADKVRRDEGAHAGTTTP</sequence>